<dbReference type="InterPro" id="IPR007416">
    <property type="entry name" value="YggL_50S_bp"/>
</dbReference>
<sequence length="108" mass="12412">MRSGKRFRKKFHRGEFTEFGFALSFQFNPDLSTNERNSLLDAFIRDAIEANKLVFGGGGGHNQWDGFVTLDARRGSVSETQRNNVIEWLNNNPLIRQSDVSPLRDAWH</sequence>
<dbReference type="PANTHER" id="PTHR38778">
    <property type="entry name" value="CYTOPLASMIC PROTEIN-RELATED"/>
    <property type="match status" value="1"/>
</dbReference>
<dbReference type="STRING" id="1379870.SD10_12145"/>
<dbReference type="AlphaFoldDB" id="A0A0E3ZUH0"/>
<dbReference type="HOGENOM" id="CLU_153063_1_0_10"/>
<dbReference type="OrthoDB" id="1094220at2"/>
<gene>
    <name evidence="1" type="ORF">SD10_12145</name>
</gene>
<dbReference type="Proteomes" id="UP000033054">
    <property type="component" value="Chromosome"/>
</dbReference>
<evidence type="ECO:0008006" key="3">
    <source>
        <dbReference type="Google" id="ProtNLM"/>
    </source>
</evidence>
<dbReference type="PATRIC" id="fig|1379870.5.peg.2637"/>
<dbReference type="RefSeq" id="WP_046574034.1">
    <property type="nucleotide sequence ID" value="NZ_CP010429.1"/>
</dbReference>
<dbReference type="Pfam" id="PF04320">
    <property type="entry name" value="YggL_50S_bp"/>
    <property type="match status" value="1"/>
</dbReference>
<protein>
    <recommendedName>
        <fullName evidence="3">DUF469 domain-containing protein</fullName>
    </recommendedName>
</protein>
<dbReference type="EMBL" id="CP010429">
    <property type="protein sequence ID" value="AKD55539.1"/>
    <property type="molecule type" value="Genomic_DNA"/>
</dbReference>
<evidence type="ECO:0000313" key="1">
    <source>
        <dbReference type="EMBL" id="AKD55539.1"/>
    </source>
</evidence>
<dbReference type="PANTHER" id="PTHR38778:SF1">
    <property type="entry name" value="CYTOPLASMIC PROTEIN"/>
    <property type="match status" value="1"/>
</dbReference>
<keyword evidence="2" id="KW-1185">Reference proteome</keyword>
<evidence type="ECO:0000313" key="2">
    <source>
        <dbReference type="Proteomes" id="UP000033054"/>
    </source>
</evidence>
<name>A0A0E3ZUH0_9BACT</name>
<dbReference type="KEGG" id="srd:SD10_12145"/>
<proteinExistence type="predicted"/>
<reference evidence="1 2" key="1">
    <citation type="journal article" date="2014" name="Curr. Microbiol.">
        <title>Spirosoma radiotolerans sp. nov., a gamma-radiation-resistant bacterium isolated from gamma ray-irradiated soil.</title>
        <authorList>
            <person name="Lee J.J."/>
            <person name="Srinivasan S."/>
            <person name="Lim S."/>
            <person name="Joe M."/>
            <person name="Im S."/>
            <person name="Bae S.I."/>
            <person name="Park K.R."/>
            <person name="Han J.H."/>
            <person name="Park S.H."/>
            <person name="Joo B.M."/>
            <person name="Park S.J."/>
            <person name="Kim M.K."/>
        </authorList>
    </citation>
    <scope>NUCLEOTIDE SEQUENCE [LARGE SCALE GENOMIC DNA]</scope>
    <source>
        <strain evidence="1 2">DG5A</strain>
    </source>
</reference>
<accession>A0A0E3ZUH0</accession>
<organism evidence="1 2">
    <name type="scientific">Spirosoma radiotolerans</name>
    <dbReference type="NCBI Taxonomy" id="1379870"/>
    <lineage>
        <taxon>Bacteria</taxon>
        <taxon>Pseudomonadati</taxon>
        <taxon>Bacteroidota</taxon>
        <taxon>Cytophagia</taxon>
        <taxon>Cytophagales</taxon>
        <taxon>Cytophagaceae</taxon>
        <taxon>Spirosoma</taxon>
    </lineage>
</organism>
<dbReference type="GO" id="GO:0005829">
    <property type="term" value="C:cytosol"/>
    <property type="evidence" value="ECO:0007669"/>
    <property type="project" value="TreeGrafter"/>
</dbReference>